<evidence type="ECO:0000256" key="11">
    <source>
        <dbReference type="ARBA" id="ARBA00023004"/>
    </source>
</evidence>
<name>A0AAW1AE52_9HYME</name>
<keyword evidence="11 14" id="KW-0408">Iron</keyword>
<evidence type="ECO:0000256" key="9">
    <source>
        <dbReference type="ARBA" id="ARBA00022848"/>
    </source>
</evidence>
<reference evidence="16 17" key="1">
    <citation type="submission" date="2024-05" db="EMBL/GenBank/DDBJ databases">
        <title>The nuclear and mitochondrial genome assemblies of Tetragonisca angustula (Apidae: Meliponini), a tiny yet remarkable pollinator in the Neotropics.</title>
        <authorList>
            <person name="Ferrari R."/>
            <person name="Ricardo P.C."/>
            <person name="Dias F.C."/>
            <person name="Araujo N.S."/>
            <person name="Soares D.O."/>
            <person name="Zhou Q.-S."/>
            <person name="Zhu C.-D."/>
            <person name="Coutinho L."/>
            <person name="Airas M.C."/>
            <person name="Batista T.M."/>
        </authorList>
    </citation>
    <scope>NUCLEOTIDE SEQUENCE [LARGE SCALE GENOMIC DNA]</scope>
    <source>
        <strain evidence="16">ASF017062</strain>
        <tissue evidence="16">Abdomen</tissue>
    </source>
</reference>
<keyword evidence="8" id="KW-0256">Endoplasmic reticulum</keyword>
<dbReference type="PROSITE" id="PS00086">
    <property type="entry name" value="CYTOCHROME_P450"/>
    <property type="match status" value="1"/>
</dbReference>
<dbReference type="InterPro" id="IPR002403">
    <property type="entry name" value="Cyt_P450_E_grp-IV"/>
</dbReference>
<keyword evidence="10 15" id="KW-0560">Oxidoreductase</keyword>
<evidence type="ECO:0000256" key="7">
    <source>
        <dbReference type="ARBA" id="ARBA00022723"/>
    </source>
</evidence>
<accession>A0AAW1AE52</accession>
<evidence type="ECO:0000256" key="15">
    <source>
        <dbReference type="RuleBase" id="RU000461"/>
    </source>
</evidence>
<evidence type="ECO:0000256" key="12">
    <source>
        <dbReference type="ARBA" id="ARBA00023033"/>
    </source>
</evidence>
<evidence type="ECO:0000313" key="17">
    <source>
        <dbReference type="Proteomes" id="UP001432146"/>
    </source>
</evidence>
<keyword evidence="17" id="KW-1185">Reference proteome</keyword>
<keyword evidence="12 15" id="KW-0503">Monooxygenase</keyword>
<comment type="similarity">
    <text evidence="5 15">Belongs to the cytochrome P450 family.</text>
</comment>
<evidence type="ECO:0008006" key="18">
    <source>
        <dbReference type="Google" id="ProtNLM"/>
    </source>
</evidence>
<dbReference type="EMBL" id="JAWNGG020000023">
    <property type="protein sequence ID" value="KAK9308050.1"/>
    <property type="molecule type" value="Genomic_DNA"/>
</dbReference>
<comment type="subcellular location">
    <subcellularLocation>
        <location evidence="4">Endoplasmic reticulum membrane</location>
        <topology evidence="4">Peripheral membrane protein</topology>
    </subcellularLocation>
    <subcellularLocation>
        <location evidence="3">Microsome membrane</location>
        <topology evidence="3">Peripheral membrane protein</topology>
    </subcellularLocation>
</comment>
<evidence type="ECO:0000256" key="4">
    <source>
        <dbReference type="ARBA" id="ARBA00004406"/>
    </source>
</evidence>
<feature type="binding site" description="axial binding residue" evidence="14">
    <location>
        <position position="89"/>
    </location>
    <ligand>
        <name>heme</name>
        <dbReference type="ChEBI" id="CHEBI:30413"/>
    </ligand>
    <ligandPart>
        <name>Fe</name>
        <dbReference type="ChEBI" id="CHEBI:18248"/>
    </ligandPart>
</feature>
<evidence type="ECO:0000256" key="6">
    <source>
        <dbReference type="ARBA" id="ARBA00022617"/>
    </source>
</evidence>
<comment type="cofactor">
    <cofactor evidence="1 14">
        <name>heme</name>
        <dbReference type="ChEBI" id="CHEBI:30413"/>
    </cofactor>
</comment>
<dbReference type="GO" id="GO:0005506">
    <property type="term" value="F:iron ion binding"/>
    <property type="evidence" value="ECO:0007669"/>
    <property type="project" value="InterPro"/>
</dbReference>
<evidence type="ECO:0000256" key="5">
    <source>
        <dbReference type="ARBA" id="ARBA00010617"/>
    </source>
</evidence>
<evidence type="ECO:0000256" key="1">
    <source>
        <dbReference type="ARBA" id="ARBA00001971"/>
    </source>
</evidence>
<dbReference type="Proteomes" id="UP001432146">
    <property type="component" value="Unassembled WGS sequence"/>
</dbReference>
<comment type="function">
    <text evidence="2">May be involved in the metabolism of insect hormones and in the breakdown of synthetic insecticides.</text>
</comment>
<dbReference type="GO" id="GO:0005789">
    <property type="term" value="C:endoplasmic reticulum membrane"/>
    <property type="evidence" value="ECO:0007669"/>
    <property type="project" value="UniProtKB-SubCell"/>
</dbReference>
<keyword evidence="13" id="KW-0472">Membrane</keyword>
<evidence type="ECO:0000256" key="10">
    <source>
        <dbReference type="ARBA" id="ARBA00023002"/>
    </source>
</evidence>
<dbReference type="PANTHER" id="PTHR24292:SF100">
    <property type="entry name" value="CYTOCHROME P450 6A16, ISOFORM B-RELATED"/>
    <property type="match status" value="1"/>
</dbReference>
<dbReference type="Pfam" id="PF00067">
    <property type="entry name" value="p450"/>
    <property type="match status" value="1"/>
</dbReference>
<protein>
    <recommendedName>
        <fullName evidence="18">Cytochrome P450</fullName>
    </recommendedName>
</protein>
<evidence type="ECO:0000256" key="14">
    <source>
        <dbReference type="PIRSR" id="PIRSR602403-1"/>
    </source>
</evidence>
<dbReference type="PRINTS" id="PR00465">
    <property type="entry name" value="EP450IV"/>
</dbReference>
<evidence type="ECO:0000256" key="8">
    <source>
        <dbReference type="ARBA" id="ARBA00022824"/>
    </source>
</evidence>
<evidence type="ECO:0000256" key="13">
    <source>
        <dbReference type="ARBA" id="ARBA00023136"/>
    </source>
</evidence>
<evidence type="ECO:0000256" key="2">
    <source>
        <dbReference type="ARBA" id="ARBA00003690"/>
    </source>
</evidence>
<keyword evidence="6 14" id="KW-0349">Heme</keyword>
<sequence>MKYLDKEILRMYSPGHILKRRAQSNYTFNGTKISIPKGTNLWIPVCGIHYDPDIYPNPKKFDPERFNEDAEAARHPMHYLPFGNGPRNCIGGRFAISETKVGIITILRNYKVDVCDKTMIPYELEPGAFAMALKGGIYLKMTKISRECKVVS</sequence>
<dbReference type="GO" id="GO:0020037">
    <property type="term" value="F:heme binding"/>
    <property type="evidence" value="ECO:0007669"/>
    <property type="project" value="InterPro"/>
</dbReference>
<keyword evidence="9" id="KW-0492">Microsome</keyword>
<dbReference type="GO" id="GO:0004497">
    <property type="term" value="F:monooxygenase activity"/>
    <property type="evidence" value="ECO:0007669"/>
    <property type="project" value="UniProtKB-KW"/>
</dbReference>
<dbReference type="InterPro" id="IPR001128">
    <property type="entry name" value="Cyt_P450"/>
</dbReference>
<dbReference type="InterPro" id="IPR050476">
    <property type="entry name" value="Insect_CytP450_Detox"/>
</dbReference>
<evidence type="ECO:0000256" key="3">
    <source>
        <dbReference type="ARBA" id="ARBA00004174"/>
    </source>
</evidence>
<dbReference type="GO" id="GO:0016705">
    <property type="term" value="F:oxidoreductase activity, acting on paired donors, with incorporation or reduction of molecular oxygen"/>
    <property type="evidence" value="ECO:0007669"/>
    <property type="project" value="InterPro"/>
</dbReference>
<dbReference type="InterPro" id="IPR036396">
    <property type="entry name" value="Cyt_P450_sf"/>
</dbReference>
<dbReference type="Gene3D" id="1.10.630.10">
    <property type="entry name" value="Cytochrome P450"/>
    <property type="match status" value="1"/>
</dbReference>
<gene>
    <name evidence="16" type="ORF">QLX08_001783</name>
</gene>
<evidence type="ECO:0000313" key="16">
    <source>
        <dbReference type="EMBL" id="KAK9308050.1"/>
    </source>
</evidence>
<dbReference type="InterPro" id="IPR017972">
    <property type="entry name" value="Cyt_P450_CS"/>
</dbReference>
<proteinExistence type="inferred from homology"/>
<keyword evidence="7 14" id="KW-0479">Metal-binding</keyword>
<dbReference type="SUPFAM" id="SSF48264">
    <property type="entry name" value="Cytochrome P450"/>
    <property type="match status" value="1"/>
</dbReference>
<dbReference type="AlphaFoldDB" id="A0AAW1AE52"/>
<dbReference type="PANTHER" id="PTHR24292">
    <property type="entry name" value="CYTOCHROME P450"/>
    <property type="match status" value="1"/>
</dbReference>
<comment type="caution">
    <text evidence="16">The sequence shown here is derived from an EMBL/GenBank/DDBJ whole genome shotgun (WGS) entry which is preliminary data.</text>
</comment>
<organism evidence="16 17">
    <name type="scientific">Tetragonisca angustula</name>
    <dbReference type="NCBI Taxonomy" id="166442"/>
    <lineage>
        <taxon>Eukaryota</taxon>
        <taxon>Metazoa</taxon>
        <taxon>Ecdysozoa</taxon>
        <taxon>Arthropoda</taxon>
        <taxon>Hexapoda</taxon>
        <taxon>Insecta</taxon>
        <taxon>Pterygota</taxon>
        <taxon>Neoptera</taxon>
        <taxon>Endopterygota</taxon>
        <taxon>Hymenoptera</taxon>
        <taxon>Apocrita</taxon>
        <taxon>Aculeata</taxon>
        <taxon>Apoidea</taxon>
        <taxon>Anthophila</taxon>
        <taxon>Apidae</taxon>
        <taxon>Tetragonisca</taxon>
    </lineage>
</organism>